<dbReference type="GO" id="GO:0016491">
    <property type="term" value="F:oxidoreductase activity"/>
    <property type="evidence" value="ECO:0007669"/>
    <property type="project" value="InterPro"/>
</dbReference>
<proteinExistence type="predicted"/>
<dbReference type="InterPro" id="IPR051397">
    <property type="entry name" value="Zn-ADH-like_protein"/>
</dbReference>
<accession>A0A7W6DHD0</accession>
<dbReference type="Gene3D" id="3.40.50.720">
    <property type="entry name" value="NAD(P)-binding Rossmann-like Domain"/>
    <property type="match status" value="1"/>
</dbReference>
<keyword evidence="3" id="KW-1185">Reference proteome</keyword>
<dbReference type="PANTHER" id="PTHR43677">
    <property type="entry name" value="SHORT-CHAIN DEHYDROGENASE/REDUCTASE"/>
    <property type="match status" value="1"/>
</dbReference>
<dbReference type="SUPFAM" id="SSF50129">
    <property type="entry name" value="GroES-like"/>
    <property type="match status" value="1"/>
</dbReference>
<dbReference type="InterPro" id="IPR011032">
    <property type="entry name" value="GroES-like_sf"/>
</dbReference>
<organism evidence="2 3">
    <name type="scientific">Sphingobium fontiphilum</name>
    <dbReference type="NCBI Taxonomy" id="944425"/>
    <lineage>
        <taxon>Bacteria</taxon>
        <taxon>Pseudomonadati</taxon>
        <taxon>Pseudomonadota</taxon>
        <taxon>Alphaproteobacteria</taxon>
        <taxon>Sphingomonadales</taxon>
        <taxon>Sphingomonadaceae</taxon>
        <taxon>Sphingobium</taxon>
    </lineage>
</organism>
<protein>
    <submittedName>
        <fullName evidence="2">NADPH:quinone reductase-like Zn-dependent oxidoreductase</fullName>
    </submittedName>
</protein>
<reference evidence="2 3" key="1">
    <citation type="submission" date="2020-08" db="EMBL/GenBank/DDBJ databases">
        <title>Genomic Encyclopedia of Type Strains, Phase IV (KMG-IV): sequencing the most valuable type-strain genomes for metagenomic binning, comparative biology and taxonomic classification.</title>
        <authorList>
            <person name="Goeker M."/>
        </authorList>
    </citation>
    <scope>NUCLEOTIDE SEQUENCE [LARGE SCALE GENOMIC DNA]</scope>
    <source>
        <strain evidence="2 3">DSM 29348</strain>
    </source>
</reference>
<gene>
    <name evidence="2" type="ORF">GGR44_002443</name>
</gene>
<comment type="caution">
    <text evidence="2">The sequence shown here is derived from an EMBL/GenBank/DDBJ whole genome shotgun (WGS) entry which is preliminary data.</text>
</comment>
<dbReference type="InterPro" id="IPR036291">
    <property type="entry name" value="NAD(P)-bd_dom_sf"/>
</dbReference>
<evidence type="ECO:0000313" key="3">
    <source>
        <dbReference type="Proteomes" id="UP000552757"/>
    </source>
</evidence>
<dbReference type="Proteomes" id="UP000552757">
    <property type="component" value="Unassembled WGS sequence"/>
</dbReference>
<dbReference type="Gene3D" id="3.90.180.10">
    <property type="entry name" value="Medium-chain alcohol dehydrogenases, catalytic domain"/>
    <property type="match status" value="1"/>
</dbReference>
<dbReference type="EMBL" id="JACIEB010000005">
    <property type="protein sequence ID" value="MBB3982777.1"/>
    <property type="molecule type" value="Genomic_DNA"/>
</dbReference>
<evidence type="ECO:0000313" key="2">
    <source>
        <dbReference type="EMBL" id="MBB3982777.1"/>
    </source>
</evidence>
<dbReference type="SUPFAM" id="SSF51735">
    <property type="entry name" value="NAD(P)-binding Rossmann-fold domains"/>
    <property type="match status" value="1"/>
</dbReference>
<dbReference type="InterPro" id="IPR020843">
    <property type="entry name" value="ER"/>
</dbReference>
<dbReference type="PANTHER" id="PTHR43677:SF11">
    <property type="entry name" value="ZINC-CONTAINING ALCOHOL DEHYDROGENASE"/>
    <property type="match status" value="1"/>
</dbReference>
<dbReference type="RefSeq" id="WP_183955833.1">
    <property type="nucleotide sequence ID" value="NZ_JACIEB010000005.1"/>
</dbReference>
<feature type="domain" description="Enoyl reductase (ER)" evidence="1">
    <location>
        <begin position="10"/>
        <end position="304"/>
    </location>
</feature>
<evidence type="ECO:0000259" key="1">
    <source>
        <dbReference type="SMART" id="SM00829"/>
    </source>
</evidence>
<sequence length="306" mass="31020">MKAAIITPDGRFTLADYAAPAPREGCALISVAGAGIGPTDLMRAKGFFGPVTDAYVPGGEGVGTLADGARVYFGHAMAPFGAIAQTTLVPESEVWPVPAGLADDQVIALAISGTGALIPLEEAGIKPGDNVLILGATGPVGQIALQIARIMGAGHVVAAARSADRLAQMVARGWADATAQLGTGDDEAALKAVSNGGYDVVLDVVYGPPAEAAMRATRPGARMMSIGVQAGPTVALSLRDLVFRSHIGVGTGQRPVAERRAAFDRLMAMATGKGLTVDTALFAFDRAADAWAAQGGSPHAKIVITL</sequence>
<dbReference type="Pfam" id="PF00107">
    <property type="entry name" value="ADH_zinc_N"/>
    <property type="match status" value="1"/>
</dbReference>
<name>A0A7W6DHD0_9SPHN</name>
<dbReference type="AlphaFoldDB" id="A0A7W6DHD0"/>
<dbReference type="SMART" id="SM00829">
    <property type="entry name" value="PKS_ER"/>
    <property type="match status" value="1"/>
</dbReference>
<dbReference type="InterPro" id="IPR013149">
    <property type="entry name" value="ADH-like_C"/>
</dbReference>